<evidence type="ECO:0000256" key="1">
    <source>
        <dbReference type="SAM" id="Coils"/>
    </source>
</evidence>
<dbReference type="OrthoDB" id="9764467at2"/>
<organism evidence="3">
    <name type="scientific">Rhodopseudomonas palustris (strain BisA53)</name>
    <dbReference type="NCBI Taxonomy" id="316055"/>
    <lineage>
        <taxon>Bacteria</taxon>
        <taxon>Pseudomonadati</taxon>
        <taxon>Pseudomonadota</taxon>
        <taxon>Alphaproteobacteria</taxon>
        <taxon>Hyphomicrobiales</taxon>
        <taxon>Nitrobacteraceae</taxon>
        <taxon>Rhodopseudomonas</taxon>
    </lineage>
</organism>
<dbReference type="eggNOG" id="COG4717">
    <property type="taxonomic scope" value="Bacteria"/>
</dbReference>
<proteinExistence type="predicted"/>
<keyword evidence="1" id="KW-0175">Coiled coil</keyword>
<dbReference type="Gene3D" id="3.40.50.300">
    <property type="entry name" value="P-loop containing nucleotide triphosphate hydrolases"/>
    <property type="match status" value="2"/>
</dbReference>
<dbReference type="PANTHER" id="PTHR41259">
    <property type="entry name" value="DOUBLE-STRAND BREAK REPAIR RAD50 ATPASE, PUTATIVE-RELATED"/>
    <property type="match status" value="1"/>
</dbReference>
<dbReference type="EMBL" id="CP000463">
    <property type="protein sequence ID" value="ABJ05203.1"/>
    <property type="molecule type" value="Genomic_DNA"/>
</dbReference>
<gene>
    <name evidence="3" type="ordered locus">RPE_1251</name>
</gene>
<dbReference type="InterPro" id="IPR027417">
    <property type="entry name" value="P-loop_NTPase"/>
</dbReference>
<feature type="domain" description="YhaN AAA" evidence="2">
    <location>
        <begin position="1"/>
        <end position="205"/>
    </location>
</feature>
<evidence type="ECO:0000313" key="3">
    <source>
        <dbReference type="EMBL" id="ABJ05203.1"/>
    </source>
</evidence>
<feature type="coiled-coil region" evidence="1">
    <location>
        <begin position="377"/>
        <end position="404"/>
    </location>
</feature>
<sequence>MRIERLTLERYGAFTDRALPFRADAALHIVLGANEAGKTSALAAIGDFLFGFGARTDYDFRHDGKTLRIGASLRHSDGTLITARRRKGNKRTLLDDQDRELSDDLFAPLLAGLTRQSFDTEFGLTARALRQGGEELLKAGGRLAETLAAGSAGMTALSLLKDRLQGEADELFTARRSGAKPFYAAADRRDGADRALRDAIVTREAIRQAETAVEEAQQLLGQLNDAHRDAGATLARWQRTLRVKSPLARLDGIAAELAALADLPEVTSAALTEWQDALAAHIALERDIAALDAAAAEDAAKIATLAVDDDLLAQGAAIDALRERLGAVRKAIEDLPKRRQDRHAAEARLTDAAQRLGLSSHVELLAKLPTDPALAQVRSLIEQIKQAENAIGRAEARAARSARERDEFGASDGTAEIVVDVAQARQRFDALGDIPAQADRWRRDGAMLKQETEALAAHIASLDPCPGAIETLRSLPLPDSAAIATFANDFESGEAELLRLQHALVSQDVEIARLEHDLARLAGEASVPSRADLLVARRARDAQLDASRAALDADRVQRAQLIERLAAESAAIDDVTDRLLSDTERATRREDAEQRLATLLHDRKARAAERDDMQSRLADIECKWTRLWASSGLTPRGAGNMLRWREKIDRALEQLAKRDAQQAMLDALAASLTSGKAAVVAFLHWTGRAADAQLPVEVLYREAKARLDALASAWTEAKTREVKKLSIERDLREAADERDAAMAAREAHRAAWPAAMAAIGFGAEATPAQAEAALSVWQSVAVPKTNHETETHRVVTIEADLAAFDRDVGELVERVAPQLGGASAQQALAHLSERLAQARLDAETCRRLREAQGKRATQRTALLATCAATEQLLDEARRIFGVAEIAALAEPLQRAAARQALQLDQVKQRRELLESEGRDEAALRQEREAIDLDLLPAEIDREQLRQTQLLKDIEAASAALHQAQTEREQLSRGRNAAAAATERAEAGAELISITERWLLRAAAARLATRAIERHRALVQDPLIERAGTLFQLATAQAFGGLGVDFGDDDQPMLVAKRSSGERVAVAGLSEGTRDQLFLALRLALLERRAGEPIPFIGDDLLASFDEARTQATLQLLTEAGRARQIILFTHHRHVAELARALPGAAVDLIEL</sequence>
<dbReference type="AlphaFoldDB" id="Q07S81"/>
<dbReference type="SUPFAM" id="SSF52540">
    <property type="entry name" value="P-loop containing nucleoside triphosphate hydrolases"/>
    <property type="match status" value="1"/>
</dbReference>
<dbReference type="HOGENOM" id="CLU_006135_0_0_5"/>
<dbReference type="STRING" id="316055.RPE_1251"/>
<protein>
    <submittedName>
        <fullName evidence="3">SMC domain protein</fullName>
    </submittedName>
</protein>
<dbReference type="InterPro" id="IPR038734">
    <property type="entry name" value="YhaN_AAA"/>
</dbReference>
<dbReference type="KEGG" id="rpe:RPE_1251"/>
<dbReference type="Pfam" id="PF13514">
    <property type="entry name" value="AAA_27"/>
    <property type="match status" value="1"/>
</dbReference>
<accession>Q07S81</accession>
<reference evidence="3" key="1">
    <citation type="submission" date="2006-09" db="EMBL/GenBank/DDBJ databases">
        <title>Complete sequence of Rhodopseudomonas palustris BisA53.</title>
        <authorList>
            <consortium name="US DOE Joint Genome Institute"/>
            <person name="Copeland A."/>
            <person name="Lucas S."/>
            <person name="Lapidus A."/>
            <person name="Barry K."/>
            <person name="Detter J.C."/>
            <person name="Glavina del Rio T."/>
            <person name="Hammon N."/>
            <person name="Israni S."/>
            <person name="Dalin E."/>
            <person name="Tice H."/>
            <person name="Pitluck S."/>
            <person name="Chain P."/>
            <person name="Malfatti S."/>
            <person name="Shin M."/>
            <person name="Vergez L."/>
            <person name="Schmutz J."/>
            <person name="Larimer F."/>
            <person name="Land M."/>
            <person name="Hauser L."/>
            <person name="Pelletier D.A."/>
            <person name="Kyrpides N."/>
            <person name="Kim E."/>
            <person name="Harwood C.S."/>
            <person name="Oda Y."/>
            <person name="Richardson P."/>
        </authorList>
    </citation>
    <scope>NUCLEOTIDE SEQUENCE [LARGE SCALE GENOMIC DNA]</scope>
    <source>
        <strain evidence="3">BisA53</strain>
    </source>
</reference>
<evidence type="ECO:0000259" key="2">
    <source>
        <dbReference type="Pfam" id="PF13514"/>
    </source>
</evidence>
<name>Q07S81_RHOP5</name>
<dbReference type="PANTHER" id="PTHR41259:SF1">
    <property type="entry name" value="DOUBLE-STRAND BREAK REPAIR RAD50 ATPASE, PUTATIVE-RELATED"/>
    <property type="match status" value="1"/>
</dbReference>